<reference evidence="9 10" key="1">
    <citation type="journal article" date="2016" name="Mol. Biol. Evol.">
        <title>Genome-Wide Survey of Gut Fungi (Harpellales) Reveals the First Horizontally Transferred Ubiquitin Gene from a Mosquito Host.</title>
        <authorList>
            <person name="Wang Y."/>
            <person name="White M.M."/>
            <person name="Kvist S."/>
            <person name="Moncalvo J.M."/>
        </authorList>
    </citation>
    <scope>NUCLEOTIDE SEQUENCE [LARGE SCALE GENOMIC DNA]</scope>
    <source>
        <strain evidence="9 10">ALG-7-W6</strain>
    </source>
</reference>
<evidence type="ECO:0000256" key="6">
    <source>
        <dbReference type="ARBA" id="ARBA00048348"/>
    </source>
</evidence>
<proteinExistence type="inferred from homology"/>
<dbReference type="PANTHER" id="PTHR11002">
    <property type="entry name" value="CARBONIC ANHYDRASE"/>
    <property type="match status" value="1"/>
</dbReference>
<keyword evidence="4 7" id="KW-0862">Zinc</keyword>
<gene>
    <name evidence="9" type="ORF">AYI68_g1458</name>
</gene>
<dbReference type="GO" id="GO:0004089">
    <property type="term" value="F:carbonate dehydratase activity"/>
    <property type="evidence" value="ECO:0007669"/>
    <property type="project" value="UniProtKB-UniRule"/>
</dbReference>
<feature type="binding site" evidence="7">
    <location>
        <position position="14"/>
    </location>
    <ligand>
        <name>Zn(2+)</name>
        <dbReference type="ChEBI" id="CHEBI:29105"/>
    </ligand>
</feature>
<dbReference type="GO" id="GO:0034599">
    <property type="term" value="P:cellular response to oxidative stress"/>
    <property type="evidence" value="ECO:0007669"/>
    <property type="project" value="TreeGrafter"/>
</dbReference>
<dbReference type="Gene3D" id="3.40.1050.10">
    <property type="entry name" value="Carbonic anhydrase"/>
    <property type="match status" value="1"/>
</dbReference>
<feature type="binding site" evidence="7">
    <location>
        <position position="16"/>
    </location>
    <ligand>
        <name>Zn(2+)</name>
        <dbReference type="ChEBI" id="CHEBI:29105"/>
    </ligand>
</feature>
<dbReference type="GO" id="GO:0015976">
    <property type="term" value="P:carbon utilization"/>
    <property type="evidence" value="ECO:0007669"/>
    <property type="project" value="InterPro"/>
</dbReference>
<dbReference type="SUPFAM" id="SSF53056">
    <property type="entry name" value="beta-carbonic anhydrase, cab"/>
    <property type="match status" value="1"/>
</dbReference>
<keyword evidence="3 7" id="KW-0479">Metal-binding</keyword>
<dbReference type="InterPro" id="IPR001765">
    <property type="entry name" value="Carbonic_anhydrase"/>
</dbReference>
<evidence type="ECO:0000256" key="7">
    <source>
        <dbReference type="PIRSR" id="PIRSR601765-1"/>
    </source>
</evidence>
<sequence>MTKGQSPSIVYIGCSDSRVAADTLFGKGPGSIFMHRNVANTIPEDDLETATVIQYAIEGLGIRDIVVSGHTYCGGIDAVLQNYDGLGQPIKRWLSPVNDIYQENKSYIDGLSDPYLKNRALSQLNVLNVVRKINNMESVVNARNNSIPINVYALLYLVENGTFVDLEASS</sequence>
<organism evidence="9 10">
    <name type="scientific">Smittium mucronatum</name>
    <dbReference type="NCBI Taxonomy" id="133383"/>
    <lineage>
        <taxon>Eukaryota</taxon>
        <taxon>Fungi</taxon>
        <taxon>Fungi incertae sedis</taxon>
        <taxon>Zoopagomycota</taxon>
        <taxon>Kickxellomycotina</taxon>
        <taxon>Harpellomycetes</taxon>
        <taxon>Harpellales</taxon>
        <taxon>Legeriomycetaceae</taxon>
        <taxon>Smittium</taxon>
    </lineage>
</organism>
<evidence type="ECO:0000256" key="4">
    <source>
        <dbReference type="ARBA" id="ARBA00022833"/>
    </source>
</evidence>
<comment type="function">
    <text evidence="8">Reversible hydration of carbon dioxide.</text>
</comment>
<evidence type="ECO:0000256" key="5">
    <source>
        <dbReference type="ARBA" id="ARBA00023239"/>
    </source>
</evidence>
<dbReference type="STRING" id="133383.A0A1R0H5F6"/>
<dbReference type="AlphaFoldDB" id="A0A1R0H5F6"/>
<comment type="catalytic activity">
    <reaction evidence="6 8">
        <text>hydrogencarbonate + H(+) = CO2 + H2O</text>
        <dbReference type="Rhea" id="RHEA:10748"/>
        <dbReference type="ChEBI" id="CHEBI:15377"/>
        <dbReference type="ChEBI" id="CHEBI:15378"/>
        <dbReference type="ChEBI" id="CHEBI:16526"/>
        <dbReference type="ChEBI" id="CHEBI:17544"/>
        <dbReference type="EC" id="4.2.1.1"/>
    </reaction>
</comment>
<dbReference type="GO" id="GO:0071244">
    <property type="term" value="P:cellular response to carbon dioxide"/>
    <property type="evidence" value="ECO:0007669"/>
    <property type="project" value="TreeGrafter"/>
</dbReference>
<comment type="similarity">
    <text evidence="1 8">Belongs to the beta-class carbonic anhydrase family.</text>
</comment>
<feature type="binding site" evidence="7">
    <location>
        <position position="70"/>
    </location>
    <ligand>
        <name>Zn(2+)</name>
        <dbReference type="ChEBI" id="CHEBI:29105"/>
    </ligand>
</feature>
<evidence type="ECO:0000256" key="3">
    <source>
        <dbReference type="ARBA" id="ARBA00022723"/>
    </source>
</evidence>
<dbReference type="PROSITE" id="PS00705">
    <property type="entry name" value="PROK_CO2_ANHYDRASE_2"/>
    <property type="match status" value="1"/>
</dbReference>
<dbReference type="Pfam" id="PF00484">
    <property type="entry name" value="Pro_CA"/>
    <property type="match status" value="1"/>
</dbReference>
<comment type="cofactor">
    <cofactor evidence="7">
        <name>Zn(2+)</name>
        <dbReference type="ChEBI" id="CHEBI:29105"/>
    </cofactor>
    <text evidence="7">Binds 1 zinc ion per subunit.</text>
</comment>
<dbReference type="PROSITE" id="PS00704">
    <property type="entry name" value="PROK_CO2_ANHYDRASE_1"/>
    <property type="match status" value="1"/>
</dbReference>
<evidence type="ECO:0000256" key="1">
    <source>
        <dbReference type="ARBA" id="ARBA00006217"/>
    </source>
</evidence>
<dbReference type="Proteomes" id="UP000187455">
    <property type="component" value="Unassembled WGS sequence"/>
</dbReference>
<dbReference type="SMART" id="SM00947">
    <property type="entry name" value="Pro_CA"/>
    <property type="match status" value="1"/>
</dbReference>
<dbReference type="InterPro" id="IPR015892">
    <property type="entry name" value="Carbonic_anhydrase_CS"/>
</dbReference>
<accession>A0A1R0H5F6</accession>
<name>A0A1R0H5F6_9FUNG</name>
<comment type="caution">
    <text evidence="9">The sequence shown here is derived from an EMBL/GenBank/DDBJ whole genome shotgun (WGS) entry which is preliminary data.</text>
</comment>
<evidence type="ECO:0000313" key="10">
    <source>
        <dbReference type="Proteomes" id="UP000187455"/>
    </source>
</evidence>
<keyword evidence="10" id="KW-1185">Reference proteome</keyword>
<evidence type="ECO:0000256" key="2">
    <source>
        <dbReference type="ARBA" id="ARBA00012925"/>
    </source>
</evidence>
<protein>
    <recommendedName>
        <fullName evidence="2 8">Carbonic anhydrase</fullName>
        <ecNumber evidence="2 8">4.2.1.1</ecNumber>
    </recommendedName>
    <alternativeName>
        <fullName evidence="8">Carbonate dehydratase</fullName>
    </alternativeName>
</protein>
<keyword evidence="5 8" id="KW-0456">Lyase</keyword>
<feature type="binding site" evidence="7">
    <location>
        <position position="73"/>
    </location>
    <ligand>
        <name>Zn(2+)</name>
        <dbReference type="ChEBI" id="CHEBI:29105"/>
    </ligand>
</feature>
<evidence type="ECO:0000313" key="9">
    <source>
        <dbReference type="EMBL" id="OLY84379.1"/>
    </source>
</evidence>
<dbReference type="EC" id="4.2.1.1" evidence="2 8"/>
<dbReference type="PANTHER" id="PTHR11002:SF76">
    <property type="entry name" value="CARBONIC ANHYDRASE"/>
    <property type="match status" value="1"/>
</dbReference>
<dbReference type="EMBL" id="LSSL01000520">
    <property type="protein sequence ID" value="OLY84379.1"/>
    <property type="molecule type" value="Genomic_DNA"/>
</dbReference>
<evidence type="ECO:0000256" key="8">
    <source>
        <dbReference type="RuleBase" id="RU003956"/>
    </source>
</evidence>
<dbReference type="GO" id="GO:0008270">
    <property type="term" value="F:zinc ion binding"/>
    <property type="evidence" value="ECO:0007669"/>
    <property type="project" value="UniProtKB-UniRule"/>
</dbReference>
<dbReference type="InterPro" id="IPR036874">
    <property type="entry name" value="Carbonic_anhydrase_sf"/>
</dbReference>
<dbReference type="OrthoDB" id="10248475at2759"/>